<dbReference type="GO" id="GO:0006355">
    <property type="term" value="P:regulation of DNA-templated transcription"/>
    <property type="evidence" value="ECO:0007669"/>
    <property type="project" value="UniProtKB-ARBA"/>
</dbReference>
<dbReference type="InterPro" id="IPR036390">
    <property type="entry name" value="WH_DNA-bd_sf"/>
</dbReference>
<dbReference type="Gene3D" id="1.10.10.10">
    <property type="entry name" value="Winged helix-like DNA-binding domain superfamily/Winged helix DNA-binding domain"/>
    <property type="match status" value="1"/>
</dbReference>
<dbReference type="PROSITE" id="PS00519">
    <property type="entry name" value="HTH_ASNC_1"/>
    <property type="match status" value="1"/>
</dbReference>
<dbReference type="Proteomes" id="UP000244081">
    <property type="component" value="Unassembled WGS sequence"/>
</dbReference>
<dbReference type="CDD" id="cd00090">
    <property type="entry name" value="HTH_ARSR"/>
    <property type="match status" value="1"/>
</dbReference>
<evidence type="ECO:0000256" key="3">
    <source>
        <dbReference type="ARBA" id="ARBA00023163"/>
    </source>
</evidence>
<dbReference type="InterPro" id="IPR036388">
    <property type="entry name" value="WH-like_DNA-bd_sf"/>
</dbReference>
<dbReference type="AlphaFoldDB" id="A0A2T5V5V9"/>
<evidence type="ECO:0000313" key="5">
    <source>
        <dbReference type="EMBL" id="PTW59130.1"/>
    </source>
</evidence>
<comment type="caution">
    <text evidence="5">The sequence shown here is derived from an EMBL/GenBank/DDBJ whole genome shotgun (WGS) entry which is preliminary data.</text>
</comment>
<keyword evidence="6" id="KW-1185">Reference proteome</keyword>
<dbReference type="InterPro" id="IPR019885">
    <property type="entry name" value="Tscrpt_reg_HTH_AsnC-type_CS"/>
</dbReference>
<dbReference type="SUPFAM" id="SSF46785">
    <property type="entry name" value="Winged helix' DNA-binding domain"/>
    <property type="match status" value="1"/>
</dbReference>
<evidence type="ECO:0000313" key="6">
    <source>
        <dbReference type="Proteomes" id="UP000244081"/>
    </source>
</evidence>
<proteinExistence type="predicted"/>
<dbReference type="Gene3D" id="3.30.70.920">
    <property type="match status" value="1"/>
</dbReference>
<name>A0A2T5V5V9_9HYPH</name>
<evidence type="ECO:0000256" key="2">
    <source>
        <dbReference type="ARBA" id="ARBA00023125"/>
    </source>
</evidence>
<dbReference type="InterPro" id="IPR019887">
    <property type="entry name" value="Tscrpt_reg_AsnC/Lrp_C"/>
</dbReference>
<organism evidence="5 6">
    <name type="scientific">Breoghania corrubedonensis</name>
    <dbReference type="NCBI Taxonomy" id="665038"/>
    <lineage>
        <taxon>Bacteria</taxon>
        <taxon>Pseudomonadati</taxon>
        <taxon>Pseudomonadota</taxon>
        <taxon>Alphaproteobacteria</taxon>
        <taxon>Hyphomicrobiales</taxon>
        <taxon>Stappiaceae</taxon>
        <taxon>Breoghania</taxon>
    </lineage>
</organism>
<gene>
    <name evidence="5" type="ORF">C8N35_108167</name>
</gene>
<reference evidence="5 6" key="1">
    <citation type="submission" date="2018-04" db="EMBL/GenBank/DDBJ databases">
        <title>Genomic Encyclopedia of Archaeal and Bacterial Type Strains, Phase II (KMG-II): from individual species to whole genera.</title>
        <authorList>
            <person name="Goeker M."/>
        </authorList>
    </citation>
    <scope>NUCLEOTIDE SEQUENCE [LARGE SCALE GENOMIC DNA]</scope>
    <source>
        <strain evidence="5 6">DSM 23382</strain>
    </source>
</reference>
<dbReference type="InterPro" id="IPR011991">
    <property type="entry name" value="ArsR-like_HTH"/>
</dbReference>
<dbReference type="GO" id="GO:0005829">
    <property type="term" value="C:cytosol"/>
    <property type="evidence" value="ECO:0007669"/>
    <property type="project" value="TreeGrafter"/>
</dbReference>
<keyword evidence="3" id="KW-0804">Transcription</keyword>
<accession>A0A2T5V5V9</accession>
<feature type="domain" description="HTH asnC-type" evidence="4">
    <location>
        <begin position="1"/>
        <end position="45"/>
    </location>
</feature>
<protein>
    <submittedName>
        <fullName evidence="5">AsnC family transcriptional regulator</fullName>
    </submittedName>
</protein>
<evidence type="ECO:0000256" key="1">
    <source>
        <dbReference type="ARBA" id="ARBA00023015"/>
    </source>
</evidence>
<dbReference type="GO" id="GO:0043200">
    <property type="term" value="P:response to amino acid"/>
    <property type="evidence" value="ECO:0007669"/>
    <property type="project" value="TreeGrafter"/>
</dbReference>
<dbReference type="InterPro" id="IPR000485">
    <property type="entry name" value="AsnC-type_HTH_dom"/>
</dbReference>
<dbReference type="InterPro" id="IPR011008">
    <property type="entry name" value="Dimeric_a/b-barrel"/>
</dbReference>
<dbReference type="PANTHER" id="PTHR30154">
    <property type="entry name" value="LEUCINE-RESPONSIVE REGULATORY PROTEIN"/>
    <property type="match status" value="1"/>
</dbReference>
<evidence type="ECO:0000259" key="4">
    <source>
        <dbReference type="PROSITE" id="PS50956"/>
    </source>
</evidence>
<dbReference type="InterPro" id="IPR019888">
    <property type="entry name" value="Tscrpt_reg_AsnC-like"/>
</dbReference>
<dbReference type="Pfam" id="PF01037">
    <property type="entry name" value="AsnC_trans_reg"/>
    <property type="match status" value="1"/>
</dbReference>
<dbReference type="SMART" id="SM00344">
    <property type="entry name" value="HTH_ASNC"/>
    <property type="match status" value="1"/>
</dbReference>
<dbReference type="PANTHER" id="PTHR30154:SF34">
    <property type="entry name" value="TRANSCRIPTIONAL REGULATOR AZLB"/>
    <property type="match status" value="1"/>
</dbReference>
<dbReference type="PROSITE" id="PS50956">
    <property type="entry name" value="HTH_ASNC_2"/>
    <property type="match status" value="1"/>
</dbReference>
<keyword evidence="2" id="KW-0238">DNA-binding</keyword>
<keyword evidence="1" id="KW-0805">Transcription regulation</keyword>
<sequence>MTNVELARRVGISAPPCLRRVRALEEAGIIRGYRTLVDEKQLGLDVTAFAMVGLHSQAEGDLQAFERATRNWPLVREAYMLSGEVDFLLKCVAPDLQTFQNFIISDLTAAANVDSVRTALTIRRTKDEPLVALD</sequence>
<dbReference type="Pfam" id="PF13412">
    <property type="entry name" value="HTH_24"/>
    <property type="match status" value="1"/>
</dbReference>
<dbReference type="EMBL" id="QAYG01000008">
    <property type="protein sequence ID" value="PTW59130.1"/>
    <property type="molecule type" value="Genomic_DNA"/>
</dbReference>
<dbReference type="GO" id="GO:0043565">
    <property type="term" value="F:sequence-specific DNA binding"/>
    <property type="evidence" value="ECO:0007669"/>
    <property type="project" value="InterPro"/>
</dbReference>
<dbReference type="SUPFAM" id="SSF54909">
    <property type="entry name" value="Dimeric alpha+beta barrel"/>
    <property type="match status" value="1"/>
</dbReference>